<sequence length="109" mass="12551">MKIHQRDFDHEDLDHYKKPARIHKWVIVLICTCLPILVFLLLLCFRNQINWLWVKLRSWSVGMPAPENTKYIEGEDGAIQNAAERAKAEGTAERNVVLPFQDQGAAATH</sequence>
<keyword evidence="1" id="KW-1133">Transmembrane helix</keyword>
<name>A0AAV9WX59_9PEZI</name>
<comment type="caution">
    <text evidence="2">The sequence shown here is derived from an EMBL/GenBank/DDBJ whole genome shotgun (WGS) entry which is preliminary data.</text>
</comment>
<keyword evidence="1" id="KW-0812">Transmembrane</keyword>
<feature type="transmembrane region" description="Helical" evidence="1">
    <location>
        <begin position="25"/>
        <end position="45"/>
    </location>
</feature>
<evidence type="ECO:0000256" key="1">
    <source>
        <dbReference type="SAM" id="Phobius"/>
    </source>
</evidence>
<dbReference type="EMBL" id="JAVHJO010000014">
    <property type="protein sequence ID" value="KAK6528904.1"/>
    <property type="molecule type" value="Genomic_DNA"/>
</dbReference>
<gene>
    <name evidence="2" type="ORF">TWF694_004133</name>
</gene>
<reference evidence="2 3" key="1">
    <citation type="submission" date="2019-10" db="EMBL/GenBank/DDBJ databases">
        <authorList>
            <person name="Palmer J.M."/>
        </authorList>
    </citation>
    <scope>NUCLEOTIDE SEQUENCE [LARGE SCALE GENOMIC DNA]</scope>
    <source>
        <strain evidence="2 3">TWF694</strain>
    </source>
</reference>
<keyword evidence="1" id="KW-0472">Membrane</keyword>
<protein>
    <submittedName>
        <fullName evidence="2">Uncharacterized protein</fullName>
    </submittedName>
</protein>
<evidence type="ECO:0000313" key="3">
    <source>
        <dbReference type="Proteomes" id="UP001365542"/>
    </source>
</evidence>
<keyword evidence="3" id="KW-1185">Reference proteome</keyword>
<dbReference type="Proteomes" id="UP001365542">
    <property type="component" value="Unassembled WGS sequence"/>
</dbReference>
<dbReference type="AlphaFoldDB" id="A0AAV9WX59"/>
<accession>A0AAV9WX59</accession>
<evidence type="ECO:0000313" key="2">
    <source>
        <dbReference type="EMBL" id="KAK6528904.1"/>
    </source>
</evidence>
<organism evidence="2 3">
    <name type="scientific">Orbilia ellipsospora</name>
    <dbReference type="NCBI Taxonomy" id="2528407"/>
    <lineage>
        <taxon>Eukaryota</taxon>
        <taxon>Fungi</taxon>
        <taxon>Dikarya</taxon>
        <taxon>Ascomycota</taxon>
        <taxon>Pezizomycotina</taxon>
        <taxon>Orbiliomycetes</taxon>
        <taxon>Orbiliales</taxon>
        <taxon>Orbiliaceae</taxon>
        <taxon>Orbilia</taxon>
    </lineage>
</organism>
<proteinExistence type="predicted"/>